<keyword evidence="2 5" id="KW-0547">Nucleotide-binding</keyword>
<evidence type="ECO:0000256" key="3">
    <source>
        <dbReference type="ARBA" id="ARBA00022777"/>
    </source>
</evidence>
<dbReference type="PROSITE" id="PS00107">
    <property type="entry name" value="PROTEIN_KINASE_ATP"/>
    <property type="match status" value="1"/>
</dbReference>
<protein>
    <recommendedName>
        <fullName evidence="6">Protein kinase domain-containing protein</fullName>
    </recommendedName>
</protein>
<evidence type="ECO:0000259" key="6">
    <source>
        <dbReference type="PROSITE" id="PS50011"/>
    </source>
</evidence>
<evidence type="ECO:0000313" key="7">
    <source>
        <dbReference type="EMBL" id="GMS98482.1"/>
    </source>
</evidence>
<feature type="domain" description="Protein kinase" evidence="6">
    <location>
        <begin position="6"/>
        <end position="118"/>
    </location>
</feature>
<reference evidence="7" key="1">
    <citation type="submission" date="2023-10" db="EMBL/GenBank/DDBJ databases">
        <title>Genome assembly of Pristionchus species.</title>
        <authorList>
            <person name="Yoshida K."/>
            <person name="Sommer R.J."/>
        </authorList>
    </citation>
    <scope>NUCLEOTIDE SEQUENCE</scope>
    <source>
        <strain evidence="7">RS0144</strain>
    </source>
</reference>
<evidence type="ECO:0000313" key="8">
    <source>
        <dbReference type="Proteomes" id="UP001432027"/>
    </source>
</evidence>
<dbReference type="GO" id="GO:0004694">
    <property type="term" value="F:eukaryotic translation initiation factor 2alpha kinase activity"/>
    <property type="evidence" value="ECO:0007669"/>
    <property type="project" value="TreeGrafter"/>
</dbReference>
<keyword evidence="3" id="KW-0418">Kinase</keyword>
<name>A0AAV5TW97_9BILA</name>
<dbReference type="GO" id="GO:0005524">
    <property type="term" value="F:ATP binding"/>
    <property type="evidence" value="ECO:0007669"/>
    <property type="project" value="UniProtKB-UniRule"/>
</dbReference>
<dbReference type="GO" id="GO:0005634">
    <property type="term" value="C:nucleus"/>
    <property type="evidence" value="ECO:0007669"/>
    <property type="project" value="TreeGrafter"/>
</dbReference>
<evidence type="ECO:0000256" key="5">
    <source>
        <dbReference type="PROSITE-ProRule" id="PRU10141"/>
    </source>
</evidence>
<dbReference type="InterPro" id="IPR017441">
    <property type="entry name" value="Protein_kinase_ATP_BS"/>
</dbReference>
<proteinExistence type="predicted"/>
<keyword evidence="4 5" id="KW-0067">ATP-binding</keyword>
<comment type="caution">
    <text evidence="7">The sequence shown here is derived from an EMBL/GenBank/DDBJ whole genome shotgun (WGS) entry which is preliminary data.</text>
</comment>
<dbReference type="InterPro" id="IPR050339">
    <property type="entry name" value="CC_SR_Kinase"/>
</dbReference>
<dbReference type="PANTHER" id="PTHR11042:SF91">
    <property type="entry name" value="EUKARYOTIC TRANSLATION INITIATION FACTOR 2-ALPHA KINASE"/>
    <property type="match status" value="1"/>
</dbReference>
<evidence type="ECO:0000256" key="2">
    <source>
        <dbReference type="ARBA" id="ARBA00022741"/>
    </source>
</evidence>
<feature type="non-terminal residue" evidence="7">
    <location>
        <position position="1"/>
    </location>
</feature>
<dbReference type="PROSITE" id="PS50011">
    <property type="entry name" value="PROTEIN_KINASE_DOM"/>
    <property type="match status" value="1"/>
</dbReference>
<evidence type="ECO:0000256" key="4">
    <source>
        <dbReference type="ARBA" id="ARBA00022840"/>
    </source>
</evidence>
<dbReference type="GO" id="GO:0005737">
    <property type="term" value="C:cytoplasm"/>
    <property type="evidence" value="ECO:0007669"/>
    <property type="project" value="TreeGrafter"/>
</dbReference>
<keyword evidence="1" id="KW-0808">Transferase</keyword>
<dbReference type="SUPFAM" id="SSF56112">
    <property type="entry name" value="Protein kinase-like (PK-like)"/>
    <property type="match status" value="1"/>
</dbReference>
<organism evidence="7 8">
    <name type="scientific">Pristionchus entomophagus</name>
    <dbReference type="NCBI Taxonomy" id="358040"/>
    <lineage>
        <taxon>Eukaryota</taxon>
        <taxon>Metazoa</taxon>
        <taxon>Ecdysozoa</taxon>
        <taxon>Nematoda</taxon>
        <taxon>Chromadorea</taxon>
        <taxon>Rhabditida</taxon>
        <taxon>Rhabditina</taxon>
        <taxon>Diplogasteromorpha</taxon>
        <taxon>Diplogasteroidea</taxon>
        <taxon>Neodiplogasteridae</taxon>
        <taxon>Pristionchus</taxon>
    </lineage>
</organism>
<gene>
    <name evidence="7" type="ORF">PENTCL1PPCAC_20657</name>
</gene>
<dbReference type="InterPro" id="IPR011009">
    <property type="entry name" value="Kinase-like_dom_sf"/>
</dbReference>
<sequence length="118" mass="13585">RFSIEFEVNRILGAGGFGIVFEGINVIDNCRYAVKRVSVKSSHIDKALREVRTMALLDHPGIVRYNNTWIEKPPAGWQYEFDMELFKKRIYLHSNAGECDFDASIKIFIQICKKSLAE</sequence>
<evidence type="ECO:0000256" key="1">
    <source>
        <dbReference type="ARBA" id="ARBA00022679"/>
    </source>
</evidence>
<dbReference type="PANTHER" id="PTHR11042">
    <property type="entry name" value="EUKARYOTIC TRANSLATION INITIATION FACTOR 2-ALPHA KINASE EIF2-ALPHA KINASE -RELATED"/>
    <property type="match status" value="1"/>
</dbReference>
<dbReference type="Gene3D" id="3.30.200.20">
    <property type="entry name" value="Phosphorylase Kinase, domain 1"/>
    <property type="match status" value="1"/>
</dbReference>
<dbReference type="Proteomes" id="UP001432027">
    <property type="component" value="Unassembled WGS sequence"/>
</dbReference>
<keyword evidence="8" id="KW-1185">Reference proteome</keyword>
<dbReference type="EMBL" id="BTSX01000005">
    <property type="protein sequence ID" value="GMS98482.1"/>
    <property type="molecule type" value="Genomic_DNA"/>
</dbReference>
<dbReference type="AlphaFoldDB" id="A0AAV5TW97"/>
<accession>A0AAV5TW97</accession>
<dbReference type="InterPro" id="IPR000719">
    <property type="entry name" value="Prot_kinase_dom"/>
</dbReference>
<feature type="binding site" evidence="5">
    <location>
        <position position="35"/>
    </location>
    <ligand>
        <name>ATP</name>
        <dbReference type="ChEBI" id="CHEBI:30616"/>
    </ligand>
</feature>
<dbReference type="Pfam" id="PF00069">
    <property type="entry name" value="Pkinase"/>
    <property type="match status" value="1"/>
</dbReference>